<protein>
    <submittedName>
        <fullName evidence="1">Uncharacterized protein</fullName>
    </submittedName>
</protein>
<evidence type="ECO:0000313" key="1">
    <source>
        <dbReference type="EMBL" id="OTG33560.1"/>
    </source>
</evidence>
<gene>
    <name evidence="1" type="ORF">HannXRQ_Chr02g0036071</name>
</gene>
<evidence type="ECO:0000313" key="2">
    <source>
        <dbReference type="Proteomes" id="UP000215914"/>
    </source>
</evidence>
<organism evidence="1 2">
    <name type="scientific">Helianthus annuus</name>
    <name type="common">Common sunflower</name>
    <dbReference type="NCBI Taxonomy" id="4232"/>
    <lineage>
        <taxon>Eukaryota</taxon>
        <taxon>Viridiplantae</taxon>
        <taxon>Streptophyta</taxon>
        <taxon>Embryophyta</taxon>
        <taxon>Tracheophyta</taxon>
        <taxon>Spermatophyta</taxon>
        <taxon>Magnoliopsida</taxon>
        <taxon>eudicotyledons</taxon>
        <taxon>Gunneridae</taxon>
        <taxon>Pentapetalae</taxon>
        <taxon>asterids</taxon>
        <taxon>campanulids</taxon>
        <taxon>Asterales</taxon>
        <taxon>Asteraceae</taxon>
        <taxon>Asteroideae</taxon>
        <taxon>Heliantheae alliance</taxon>
        <taxon>Heliantheae</taxon>
        <taxon>Helianthus</taxon>
    </lineage>
</organism>
<accession>A0A251VD76</accession>
<proteinExistence type="predicted"/>
<keyword evidence="2" id="KW-1185">Reference proteome</keyword>
<sequence length="55" mass="6467">MTFLSECFKMHANKFTFLETTSRNHAKLALHRNVQVAFSKLWNGWNRRTHGNTST</sequence>
<dbReference type="EMBL" id="CM007891">
    <property type="protein sequence ID" value="OTG33560.1"/>
    <property type="molecule type" value="Genomic_DNA"/>
</dbReference>
<reference evidence="2" key="1">
    <citation type="journal article" date="2017" name="Nature">
        <title>The sunflower genome provides insights into oil metabolism, flowering and Asterid evolution.</title>
        <authorList>
            <person name="Badouin H."/>
            <person name="Gouzy J."/>
            <person name="Grassa C.J."/>
            <person name="Murat F."/>
            <person name="Staton S.E."/>
            <person name="Cottret L."/>
            <person name="Lelandais-Briere C."/>
            <person name="Owens G.L."/>
            <person name="Carrere S."/>
            <person name="Mayjonade B."/>
            <person name="Legrand L."/>
            <person name="Gill N."/>
            <person name="Kane N.C."/>
            <person name="Bowers J.E."/>
            <person name="Hubner S."/>
            <person name="Bellec A."/>
            <person name="Berard A."/>
            <person name="Berges H."/>
            <person name="Blanchet N."/>
            <person name="Boniface M.C."/>
            <person name="Brunel D."/>
            <person name="Catrice O."/>
            <person name="Chaidir N."/>
            <person name="Claudel C."/>
            <person name="Donnadieu C."/>
            <person name="Faraut T."/>
            <person name="Fievet G."/>
            <person name="Helmstetter N."/>
            <person name="King M."/>
            <person name="Knapp S.J."/>
            <person name="Lai Z."/>
            <person name="Le Paslier M.C."/>
            <person name="Lippi Y."/>
            <person name="Lorenzon L."/>
            <person name="Mandel J.R."/>
            <person name="Marage G."/>
            <person name="Marchand G."/>
            <person name="Marquand E."/>
            <person name="Bret-Mestries E."/>
            <person name="Morien E."/>
            <person name="Nambeesan S."/>
            <person name="Nguyen T."/>
            <person name="Pegot-Espagnet P."/>
            <person name="Pouilly N."/>
            <person name="Raftis F."/>
            <person name="Sallet E."/>
            <person name="Schiex T."/>
            <person name="Thomas J."/>
            <person name="Vandecasteele C."/>
            <person name="Vares D."/>
            <person name="Vear F."/>
            <person name="Vautrin S."/>
            <person name="Crespi M."/>
            <person name="Mangin B."/>
            <person name="Burke J.M."/>
            <person name="Salse J."/>
            <person name="Munos S."/>
            <person name="Vincourt P."/>
            <person name="Rieseberg L.H."/>
            <person name="Langlade N.B."/>
        </authorList>
    </citation>
    <scope>NUCLEOTIDE SEQUENCE [LARGE SCALE GENOMIC DNA]</scope>
    <source>
        <strain evidence="2">cv. SF193</strain>
    </source>
</reference>
<dbReference type="InParanoid" id="A0A251VD76"/>
<dbReference type="Proteomes" id="UP000215914">
    <property type="component" value="Chromosome 2"/>
</dbReference>
<name>A0A251VD76_HELAN</name>
<dbReference type="AlphaFoldDB" id="A0A251VD76"/>